<dbReference type="GO" id="GO:0022857">
    <property type="term" value="F:transmembrane transporter activity"/>
    <property type="evidence" value="ECO:0007669"/>
    <property type="project" value="InterPro"/>
</dbReference>
<evidence type="ECO:0000256" key="7">
    <source>
        <dbReference type="ARBA" id="ARBA00023228"/>
    </source>
</evidence>
<feature type="transmembrane region" description="Helical" evidence="25">
    <location>
        <begin position="376"/>
        <end position="399"/>
    </location>
</feature>
<evidence type="ECO:0000259" key="26">
    <source>
        <dbReference type="PROSITE" id="PS50850"/>
    </source>
</evidence>
<feature type="transmembrane region" description="Helical" evidence="25">
    <location>
        <begin position="318"/>
        <end position="337"/>
    </location>
</feature>
<comment type="catalytic activity">
    <reaction evidence="18">
        <text>L-histidyl-L-alpha-amino acid(out) = L-histidyl-L-alpha-amino acid(in)</text>
        <dbReference type="Rhea" id="RHEA:79379"/>
        <dbReference type="ChEBI" id="CHEBI:229964"/>
    </reaction>
</comment>
<feature type="transmembrane region" description="Helical" evidence="25">
    <location>
        <begin position="69"/>
        <end position="92"/>
    </location>
</feature>
<comment type="catalytic activity">
    <reaction evidence="11">
        <text>L-alpha-aminoacyl-L-histidine(out) = L-alpha-aminoacyl-L-histidine(in)</text>
        <dbReference type="Rhea" id="RHEA:79375"/>
        <dbReference type="ChEBI" id="CHEBI:229967"/>
    </reaction>
</comment>
<accession>T1KB07</accession>
<evidence type="ECO:0000256" key="3">
    <source>
        <dbReference type="ARBA" id="ARBA00022448"/>
    </source>
</evidence>
<feature type="transmembrane region" description="Helical" evidence="25">
    <location>
        <begin position="104"/>
        <end position="127"/>
    </location>
</feature>
<dbReference type="PROSITE" id="PS50850">
    <property type="entry name" value="MFS"/>
    <property type="match status" value="1"/>
</dbReference>
<evidence type="ECO:0000256" key="15">
    <source>
        <dbReference type="ARBA" id="ARBA00044899"/>
    </source>
</evidence>
<comment type="subcellular location">
    <subcellularLocation>
        <location evidence="1">Lysosome membrane</location>
        <topology evidence="1">Multi-pass membrane protein</topology>
    </subcellularLocation>
</comment>
<name>T1KB07_TETUR</name>
<sequence>MDYSSEHEPILERNYVSFWEKLSNPKYAPHRYIVLVVLCLINLGNYYIYDNPAALETEITRDLVISTSQYTTLYSLYSWPNVILGLFGGYLLDKVIGLRIGTIIFSLFVCFGQLVFALGAFLNTFWVMQLGRFIFGLGGENLSVAVNAYAVSWYKGSELNMAFGLMMSISRLGSTVNFKTMVHIYNFFEKYYTGYKCLGLTLLFAVSFCIFSLIMGLLMAYFDKRAERILKKEPPKAGEEMKFQDVFHFGLDFWMVSFICVLYYITIFPFIGLGTVFFLRKYGVSEDSADSINSSVYTISAIVSPILGILIDKVGRCISFVFAGTAVTLLGHGLLAFSFVNPWVGIVCLGFGYSTIACALWPLIPDIVPEFRLGTAYGVVQCVQNLGLALANMAAGHIVDSRGFLALQCFFIISLVVCLILIIFLFLSNFNKGGILNISAKKRAAMTEAKRIAEEQNLRREEIEGYSAEPPALAGQDESVRRRYLSKIGTQDPSNLEEARAIREQISGPSN</sequence>
<evidence type="ECO:0000256" key="16">
    <source>
        <dbReference type="ARBA" id="ARBA00044900"/>
    </source>
</evidence>
<evidence type="ECO:0000256" key="12">
    <source>
        <dbReference type="ARBA" id="ARBA00044891"/>
    </source>
</evidence>
<feature type="transmembrane region" description="Helical" evidence="25">
    <location>
        <begin position="198"/>
        <end position="222"/>
    </location>
</feature>
<evidence type="ECO:0000256" key="4">
    <source>
        <dbReference type="ARBA" id="ARBA00022692"/>
    </source>
</evidence>
<comment type="catalytic activity">
    <reaction evidence="15">
        <text>L-arginyl-L-alpha-amino acid(out) = L-arginyl-L-alpha-amino acid(in)</text>
        <dbReference type="Rhea" id="RHEA:79371"/>
        <dbReference type="ChEBI" id="CHEBI:84315"/>
    </reaction>
</comment>
<comment type="catalytic activity">
    <reaction evidence="9">
        <text>L-histidyl-glycine(out) = L-histidyl-glycine(in)</text>
        <dbReference type="Rhea" id="RHEA:79395"/>
        <dbReference type="ChEBI" id="CHEBI:229957"/>
    </reaction>
</comment>
<dbReference type="STRING" id="32264.T1KB07"/>
<evidence type="ECO:0000256" key="5">
    <source>
        <dbReference type="ARBA" id="ARBA00022989"/>
    </source>
</evidence>
<evidence type="ECO:0000256" key="17">
    <source>
        <dbReference type="ARBA" id="ARBA00044903"/>
    </source>
</evidence>
<evidence type="ECO:0000256" key="10">
    <source>
        <dbReference type="ARBA" id="ARBA00044881"/>
    </source>
</evidence>
<feature type="transmembrane region" description="Helical" evidence="25">
    <location>
        <begin position="291"/>
        <end position="311"/>
    </location>
</feature>
<comment type="catalytic activity">
    <reaction evidence="20">
        <text>L-lysyl-glycine(out) = L-lysyl-glycine(in)</text>
        <dbReference type="Rhea" id="RHEA:79407"/>
        <dbReference type="ChEBI" id="CHEBI:191202"/>
    </reaction>
</comment>
<dbReference type="HOGENOM" id="CLU_024694_3_1_1"/>
<feature type="transmembrane region" description="Helical" evidence="25">
    <location>
        <begin position="405"/>
        <end position="427"/>
    </location>
</feature>
<dbReference type="InterPro" id="IPR036259">
    <property type="entry name" value="MFS_trans_sf"/>
</dbReference>
<evidence type="ECO:0000256" key="11">
    <source>
        <dbReference type="ARBA" id="ARBA00044884"/>
    </source>
</evidence>
<organism evidence="27 28">
    <name type="scientific">Tetranychus urticae</name>
    <name type="common">Two-spotted spider mite</name>
    <dbReference type="NCBI Taxonomy" id="32264"/>
    <lineage>
        <taxon>Eukaryota</taxon>
        <taxon>Metazoa</taxon>
        <taxon>Ecdysozoa</taxon>
        <taxon>Arthropoda</taxon>
        <taxon>Chelicerata</taxon>
        <taxon>Arachnida</taxon>
        <taxon>Acari</taxon>
        <taxon>Acariformes</taxon>
        <taxon>Trombidiformes</taxon>
        <taxon>Prostigmata</taxon>
        <taxon>Eleutherengona</taxon>
        <taxon>Raphignathae</taxon>
        <taxon>Tetranychoidea</taxon>
        <taxon>Tetranychidae</taxon>
        <taxon>Tetranychus</taxon>
    </lineage>
</organism>
<keyword evidence="6 25" id="KW-0472">Membrane</keyword>
<evidence type="ECO:0000256" key="9">
    <source>
        <dbReference type="ARBA" id="ARBA00044878"/>
    </source>
</evidence>
<comment type="catalytic activity">
    <reaction evidence="13">
        <text>L-alpha-aminoacyl-L-lysine(out) = L-alpha-aminoacyl-L-lysine(in)</text>
        <dbReference type="Rhea" id="RHEA:79383"/>
        <dbReference type="ChEBI" id="CHEBI:229966"/>
    </reaction>
</comment>
<keyword evidence="3" id="KW-0813">Transport</keyword>
<comment type="catalytic activity">
    <reaction evidence="12">
        <text>L-lysyl-L-alpha-amino acid(out) = L-lysyl-L-alpha-amino acid(in)</text>
        <dbReference type="Rhea" id="RHEA:79387"/>
        <dbReference type="ChEBI" id="CHEBI:229965"/>
    </reaction>
</comment>
<dbReference type="AlphaFoldDB" id="T1KB07"/>
<proteinExistence type="inferred from homology"/>
<dbReference type="KEGG" id="tut:107362421"/>
<dbReference type="PANTHER" id="PTHR23512:SF3">
    <property type="entry name" value="MAJOR FACILITATOR SUPERFAMILY DOMAIN-CONTAINING PROTEIN 1"/>
    <property type="match status" value="1"/>
</dbReference>
<dbReference type="Proteomes" id="UP000015104">
    <property type="component" value="Unassembled WGS sequence"/>
</dbReference>
<dbReference type="InterPro" id="IPR020846">
    <property type="entry name" value="MFS_dom"/>
</dbReference>
<comment type="subunit">
    <text evidence="24">Homodimer. Interacts with lysosomal protein GLMP (via lumenal domain); the interaction starts while both proteins are still in the endoplasmic reticulum and is required for stabilization of MFSD1 in lysosomes but has no direct effect on its targeting to lysosomes or transporter activity.</text>
</comment>
<dbReference type="Gene3D" id="1.20.1250.20">
    <property type="entry name" value="MFS general substrate transporter like domains"/>
    <property type="match status" value="2"/>
</dbReference>
<keyword evidence="7" id="KW-0458">Lysosome</keyword>
<dbReference type="Pfam" id="PF07690">
    <property type="entry name" value="MFS_1"/>
    <property type="match status" value="1"/>
</dbReference>
<feature type="domain" description="Major facilitator superfamily (MFS) profile" evidence="26">
    <location>
        <begin position="31"/>
        <end position="432"/>
    </location>
</feature>
<evidence type="ECO:0000256" key="21">
    <source>
        <dbReference type="ARBA" id="ARBA00044985"/>
    </source>
</evidence>
<dbReference type="EnsemblMetazoa" id="tetur08g02420.1">
    <property type="protein sequence ID" value="tetur08g02420.1"/>
    <property type="gene ID" value="tetur08g02420"/>
</dbReference>
<evidence type="ECO:0000256" key="18">
    <source>
        <dbReference type="ARBA" id="ARBA00044912"/>
    </source>
</evidence>
<keyword evidence="4 25" id="KW-0812">Transmembrane</keyword>
<evidence type="ECO:0000256" key="2">
    <source>
        <dbReference type="ARBA" id="ARBA00008335"/>
    </source>
</evidence>
<evidence type="ECO:0000256" key="22">
    <source>
        <dbReference type="ARBA" id="ARBA00045018"/>
    </source>
</evidence>
<dbReference type="CDD" id="cd17340">
    <property type="entry name" value="MFS_MFSD1"/>
    <property type="match status" value="1"/>
</dbReference>
<comment type="catalytic activity">
    <reaction evidence="19">
        <text>L-alanyl-L-lysine(out) = L-alanyl-L-lysine(in)</text>
        <dbReference type="Rhea" id="RHEA:79415"/>
        <dbReference type="ChEBI" id="CHEBI:192470"/>
    </reaction>
</comment>
<dbReference type="OMA" id="CVLYYSA"/>
<dbReference type="GO" id="GO:0005765">
    <property type="term" value="C:lysosomal membrane"/>
    <property type="evidence" value="ECO:0007669"/>
    <property type="project" value="UniProtKB-SubCell"/>
</dbReference>
<dbReference type="InterPro" id="IPR052187">
    <property type="entry name" value="MFSD1"/>
</dbReference>
<evidence type="ECO:0000256" key="24">
    <source>
        <dbReference type="ARBA" id="ARBA00046376"/>
    </source>
</evidence>
<evidence type="ECO:0000256" key="20">
    <source>
        <dbReference type="ARBA" id="ARBA00044924"/>
    </source>
</evidence>
<feature type="transmembrane region" description="Helical" evidence="25">
    <location>
        <begin position="343"/>
        <end position="364"/>
    </location>
</feature>
<evidence type="ECO:0000256" key="6">
    <source>
        <dbReference type="ARBA" id="ARBA00023136"/>
    </source>
</evidence>
<comment type="function">
    <text evidence="23">Lysosomal dipeptide uniporter that selectively exports lysine, arginine or histidine-containing dipeptides with a net positive charge from the lysosome lumen into the cytosol. Could play a role in a specific type of protein O-glycosylation indirectly regulating macrophages migration and tissue invasion. Also essential for liver homeostasis.</text>
</comment>
<evidence type="ECO:0000313" key="27">
    <source>
        <dbReference type="EnsemblMetazoa" id="tetur08g02420.1"/>
    </source>
</evidence>
<comment type="catalytic activity">
    <reaction evidence="14">
        <text>L-aspartyl-L-lysine(out) = L-aspartyl-L-lysine(in)</text>
        <dbReference type="Rhea" id="RHEA:79411"/>
        <dbReference type="ChEBI" id="CHEBI:229953"/>
    </reaction>
</comment>
<comment type="catalytic activity">
    <reaction evidence="16">
        <text>L-lysyl-L-lysine(out) = L-lysyl-L-lysine(in)</text>
        <dbReference type="Rhea" id="RHEA:79403"/>
        <dbReference type="ChEBI" id="CHEBI:229956"/>
    </reaction>
</comment>
<evidence type="ECO:0000256" key="8">
    <source>
        <dbReference type="ARBA" id="ARBA00044876"/>
    </source>
</evidence>
<dbReference type="SUPFAM" id="SSF103473">
    <property type="entry name" value="MFS general substrate transporter"/>
    <property type="match status" value="1"/>
</dbReference>
<comment type="catalytic activity">
    <reaction evidence="17">
        <text>L-arginyl-glycine(out) = L-arginyl-glycine(in)</text>
        <dbReference type="Rhea" id="RHEA:79391"/>
        <dbReference type="ChEBI" id="CHEBI:229955"/>
    </reaction>
</comment>
<keyword evidence="28" id="KW-1185">Reference proteome</keyword>
<evidence type="ECO:0000256" key="13">
    <source>
        <dbReference type="ARBA" id="ARBA00044893"/>
    </source>
</evidence>
<gene>
    <name evidence="27" type="primary">107362421</name>
</gene>
<evidence type="ECO:0000256" key="19">
    <source>
        <dbReference type="ARBA" id="ARBA00044919"/>
    </source>
</evidence>
<comment type="catalytic activity">
    <reaction evidence="8">
        <text>L-lysyl-L-alanine(out) = L-lysyl-L-alanine(in)</text>
        <dbReference type="Rhea" id="RHEA:79399"/>
        <dbReference type="ChEBI" id="CHEBI:229954"/>
    </reaction>
</comment>
<feature type="transmembrane region" description="Helical" evidence="25">
    <location>
        <begin position="133"/>
        <end position="152"/>
    </location>
</feature>
<evidence type="ECO:0000256" key="23">
    <source>
        <dbReference type="ARBA" id="ARBA00045709"/>
    </source>
</evidence>
<dbReference type="InterPro" id="IPR011701">
    <property type="entry name" value="MFS"/>
</dbReference>
<protein>
    <recommendedName>
        <fullName evidence="21">Lysosomal dipeptide transporter MFSD1</fullName>
    </recommendedName>
    <alternativeName>
        <fullName evidence="22">Major facilitator superfamily domain-containing protein 1</fullName>
    </alternativeName>
</protein>
<feature type="transmembrane region" description="Helical" evidence="25">
    <location>
        <begin position="251"/>
        <end position="279"/>
    </location>
</feature>
<dbReference type="OrthoDB" id="424834at2759"/>
<reference evidence="28" key="1">
    <citation type="submission" date="2011-08" db="EMBL/GenBank/DDBJ databases">
        <authorList>
            <person name="Rombauts S."/>
        </authorList>
    </citation>
    <scope>NUCLEOTIDE SEQUENCE</scope>
    <source>
        <strain evidence="28">London</strain>
    </source>
</reference>
<evidence type="ECO:0000256" key="1">
    <source>
        <dbReference type="ARBA" id="ARBA00004155"/>
    </source>
</evidence>
<dbReference type="eggNOG" id="KOG4686">
    <property type="taxonomic scope" value="Eukaryota"/>
</dbReference>
<evidence type="ECO:0000256" key="14">
    <source>
        <dbReference type="ARBA" id="ARBA00044898"/>
    </source>
</evidence>
<reference evidence="27" key="2">
    <citation type="submission" date="2015-06" db="UniProtKB">
        <authorList>
            <consortium name="EnsemblMetazoa"/>
        </authorList>
    </citation>
    <scope>IDENTIFICATION</scope>
</reference>
<evidence type="ECO:0000313" key="28">
    <source>
        <dbReference type="Proteomes" id="UP000015104"/>
    </source>
</evidence>
<comment type="catalytic activity">
    <reaction evidence="10">
        <text>L-alpha-aminoacyl-L-arginine(out) = L-alpha-aminoacyl-L-arginine(in)</text>
        <dbReference type="Rhea" id="RHEA:79367"/>
        <dbReference type="ChEBI" id="CHEBI:229968"/>
    </reaction>
</comment>
<evidence type="ECO:0000256" key="25">
    <source>
        <dbReference type="SAM" id="Phobius"/>
    </source>
</evidence>
<comment type="similarity">
    <text evidence="2">Belongs to the major facilitator superfamily.</text>
</comment>
<dbReference type="PANTHER" id="PTHR23512">
    <property type="entry name" value="MAJOR FACILITATOR SUPERFAMILY DOMAIN-CONTAINING PROTEIN 1"/>
    <property type="match status" value="1"/>
</dbReference>
<dbReference type="EMBL" id="CAEY01001943">
    <property type="status" value="NOT_ANNOTATED_CDS"/>
    <property type="molecule type" value="Genomic_DNA"/>
</dbReference>
<keyword evidence="5 25" id="KW-1133">Transmembrane helix</keyword>
<feature type="transmembrane region" description="Helical" evidence="25">
    <location>
        <begin position="32"/>
        <end position="49"/>
    </location>
</feature>